<gene>
    <name evidence="1" type="ORF">E1301_Tti011255</name>
</gene>
<reference evidence="1 2" key="1">
    <citation type="journal article" date="2019" name="Mol. Ecol. Resour.">
        <title>Chromosome-level genome assembly of Triplophysa tibetana, a fish adapted to the harsh high-altitude environment of the Tibetan Plateau.</title>
        <authorList>
            <person name="Yang X."/>
            <person name="Liu H."/>
            <person name="Ma Z."/>
            <person name="Zou Y."/>
            <person name="Zou M."/>
            <person name="Mao Y."/>
            <person name="Li X."/>
            <person name="Wang H."/>
            <person name="Chen T."/>
            <person name="Wang W."/>
            <person name="Yang R."/>
        </authorList>
    </citation>
    <scope>NUCLEOTIDE SEQUENCE [LARGE SCALE GENOMIC DNA]</scope>
    <source>
        <strain evidence="1">TTIB1903HZAU</strain>
        <tissue evidence="1">Muscle</tissue>
    </source>
</reference>
<evidence type="ECO:0000313" key="2">
    <source>
        <dbReference type="Proteomes" id="UP000324632"/>
    </source>
</evidence>
<comment type="caution">
    <text evidence="1">The sequence shown here is derived from an EMBL/GenBank/DDBJ whole genome shotgun (WGS) entry which is preliminary data.</text>
</comment>
<organism evidence="1 2">
    <name type="scientific">Triplophysa tibetana</name>
    <dbReference type="NCBI Taxonomy" id="1572043"/>
    <lineage>
        <taxon>Eukaryota</taxon>
        <taxon>Metazoa</taxon>
        <taxon>Chordata</taxon>
        <taxon>Craniata</taxon>
        <taxon>Vertebrata</taxon>
        <taxon>Euteleostomi</taxon>
        <taxon>Actinopterygii</taxon>
        <taxon>Neopterygii</taxon>
        <taxon>Teleostei</taxon>
        <taxon>Ostariophysi</taxon>
        <taxon>Cypriniformes</taxon>
        <taxon>Nemacheilidae</taxon>
        <taxon>Triplophysa</taxon>
    </lineage>
</organism>
<proteinExistence type="predicted"/>
<evidence type="ECO:0000313" key="1">
    <source>
        <dbReference type="EMBL" id="KAA0702659.1"/>
    </source>
</evidence>
<accession>A0A5A9N121</accession>
<protein>
    <submittedName>
        <fullName evidence="1">Uncharacterized protein</fullName>
    </submittedName>
</protein>
<dbReference type="AlphaFoldDB" id="A0A5A9N121"/>
<keyword evidence="2" id="KW-1185">Reference proteome</keyword>
<name>A0A5A9N121_9TELE</name>
<dbReference type="Proteomes" id="UP000324632">
    <property type="component" value="Chromosome 24"/>
</dbReference>
<sequence length="128" mass="14342">MRHPRCHPDAAAERAQGEGACVWYGYNQGCSASVLAAHARVMPSMTPAQTVLVWNPRTVIQLMEKPIIDLCCLFQRHFNRGRAIIGLLYMPTSVAKTQIASLRGTYSSRSPRKEQFSTKICQMKGQNF</sequence>
<dbReference type="EMBL" id="SOYY01000024">
    <property type="protein sequence ID" value="KAA0702659.1"/>
    <property type="molecule type" value="Genomic_DNA"/>
</dbReference>